<evidence type="ECO:0000313" key="2">
    <source>
        <dbReference type="Proteomes" id="UP000585474"/>
    </source>
</evidence>
<gene>
    <name evidence="1" type="ORF">Acr_24g0006580</name>
</gene>
<keyword evidence="2" id="KW-1185">Reference proteome</keyword>
<reference evidence="1 2" key="1">
    <citation type="submission" date="2019-07" db="EMBL/GenBank/DDBJ databases">
        <title>De Novo Assembly of kiwifruit Actinidia rufa.</title>
        <authorList>
            <person name="Sugita-Konishi S."/>
            <person name="Sato K."/>
            <person name="Mori E."/>
            <person name="Abe Y."/>
            <person name="Kisaki G."/>
            <person name="Hamano K."/>
            <person name="Suezawa K."/>
            <person name="Otani M."/>
            <person name="Fukuda T."/>
            <person name="Manabe T."/>
            <person name="Gomi K."/>
            <person name="Tabuchi M."/>
            <person name="Akimitsu K."/>
            <person name="Kataoka I."/>
        </authorList>
    </citation>
    <scope>NUCLEOTIDE SEQUENCE [LARGE SCALE GENOMIC DNA]</scope>
    <source>
        <strain evidence="2">cv. Fuchu</strain>
    </source>
</reference>
<organism evidence="1 2">
    <name type="scientific">Actinidia rufa</name>
    <dbReference type="NCBI Taxonomy" id="165716"/>
    <lineage>
        <taxon>Eukaryota</taxon>
        <taxon>Viridiplantae</taxon>
        <taxon>Streptophyta</taxon>
        <taxon>Embryophyta</taxon>
        <taxon>Tracheophyta</taxon>
        <taxon>Spermatophyta</taxon>
        <taxon>Magnoliopsida</taxon>
        <taxon>eudicotyledons</taxon>
        <taxon>Gunneridae</taxon>
        <taxon>Pentapetalae</taxon>
        <taxon>asterids</taxon>
        <taxon>Ericales</taxon>
        <taxon>Actinidiaceae</taxon>
        <taxon>Actinidia</taxon>
    </lineage>
</organism>
<proteinExistence type="predicted"/>
<accession>A0A7J0GUK6</accession>
<evidence type="ECO:0000313" key="1">
    <source>
        <dbReference type="EMBL" id="GFZ14468.1"/>
    </source>
</evidence>
<dbReference type="AlphaFoldDB" id="A0A7J0GUK6"/>
<comment type="caution">
    <text evidence="1">The sequence shown here is derived from an EMBL/GenBank/DDBJ whole genome shotgun (WGS) entry which is preliminary data.</text>
</comment>
<dbReference type="Proteomes" id="UP000585474">
    <property type="component" value="Unassembled WGS sequence"/>
</dbReference>
<sequence>MDLLRLTLSTLQSSDWFRLCSNLTPTSLNLTPTRLGLVRFVSDLFCCVPTWLAFDCDCELSVATAAATATATVIRCGRERSLCDCEPRLCSLLIAPTLFLYVRDYLVSTGRFERPALDRVSVIYYCSGTSATVLDLFCYLTLFIIMALLPPSFAEVQQFQQYRAFLATIQGDSIQASAMTTTLSGLCSPSPTGLQGCPIPHGPHQIYNLGLYISLAHPLSRSLSRRRPWLAPARPVDPRRRLIKPFEHRLKLIEPRQRLIEPRRRLIRPVEYSRRLIEPRRRLIEPRQSQIEPHQSQIEPCRRLIEPRRRLIEPVEPRRASEEDWDALPSCLGRVSVALLPQKRRFADLRKKRHPPLAIPATKTKTHTTARFCFLLDKLSMLSALAL</sequence>
<dbReference type="EMBL" id="BJWL01000024">
    <property type="protein sequence ID" value="GFZ14468.1"/>
    <property type="molecule type" value="Genomic_DNA"/>
</dbReference>
<protein>
    <submittedName>
        <fullName evidence="1">Uncharacterized protein</fullName>
    </submittedName>
</protein>
<name>A0A7J0GUK6_9ERIC</name>